<comment type="catalytic activity">
    <reaction evidence="4">
        <text>dTTP + H2O = dTMP + diphosphate + H(+)</text>
        <dbReference type="Rhea" id="RHEA:28534"/>
        <dbReference type="ChEBI" id="CHEBI:15377"/>
        <dbReference type="ChEBI" id="CHEBI:15378"/>
        <dbReference type="ChEBI" id="CHEBI:33019"/>
        <dbReference type="ChEBI" id="CHEBI:37568"/>
        <dbReference type="ChEBI" id="CHEBI:63528"/>
        <dbReference type="EC" id="3.6.1.9"/>
    </reaction>
</comment>
<dbReference type="InterPro" id="IPR003697">
    <property type="entry name" value="Maf-like"/>
</dbReference>
<keyword evidence="3 4" id="KW-0546">Nucleotide metabolism</keyword>
<dbReference type="GO" id="GO:0036218">
    <property type="term" value="F:dTTP diphosphatase activity"/>
    <property type="evidence" value="ECO:0007669"/>
    <property type="project" value="RHEA"/>
</dbReference>
<keyword evidence="4" id="KW-0963">Cytoplasm</keyword>
<dbReference type="SUPFAM" id="SSF52972">
    <property type="entry name" value="ITPase-like"/>
    <property type="match status" value="1"/>
</dbReference>
<dbReference type="NCBIfam" id="TIGR00172">
    <property type="entry name" value="maf"/>
    <property type="match status" value="1"/>
</dbReference>
<dbReference type="GO" id="GO:0036221">
    <property type="term" value="F:UTP diphosphatase activity"/>
    <property type="evidence" value="ECO:0007669"/>
    <property type="project" value="RHEA"/>
</dbReference>
<dbReference type="Gene3D" id="3.90.950.10">
    <property type="match status" value="1"/>
</dbReference>
<organism evidence="5 6">
    <name type="scientific">Sorangium cellulosum</name>
    <name type="common">Polyangium cellulosum</name>
    <dbReference type="NCBI Taxonomy" id="56"/>
    <lineage>
        <taxon>Bacteria</taxon>
        <taxon>Pseudomonadati</taxon>
        <taxon>Myxococcota</taxon>
        <taxon>Polyangia</taxon>
        <taxon>Polyangiales</taxon>
        <taxon>Polyangiaceae</taxon>
        <taxon>Sorangium</taxon>
    </lineage>
</organism>
<dbReference type="AlphaFoldDB" id="A0A150P9D6"/>
<dbReference type="GO" id="GO:0009117">
    <property type="term" value="P:nucleotide metabolic process"/>
    <property type="evidence" value="ECO:0007669"/>
    <property type="project" value="UniProtKB-KW"/>
</dbReference>
<reference evidence="5 6" key="1">
    <citation type="submission" date="2014-02" db="EMBL/GenBank/DDBJ databases">
        <title>The small core and large imbalanced accessory genome model reveals a collaborative survival strategy of Sorangium cellulosum strains in nature.</title>
        <authorList>
            <person name="Han K."/>
            <person name="Peng R."/>
            <person name="Blom J."/>
            <person name="Li Y.-Z."/>
        </authorList>
    </citation>
    <scope>NUCLEOTIDE SEQUENCE [LARGE SCALE GENOMIC DNA]</scope>
    <source>
        <strain evidence="5 6">So0157-25</strain>
    </source>
</reference>
<sequence>MIDDSHPLLLGSGSPRRREILTTLGLPLRVAAAEVDEAGRADEGPAAYLERVTLAKLAAAGRLHQAAGAGAILVADTSVILGDAILGKPRDEADARAMLRALSGREHQVWTRFAIAGGGRAELAPGAAPGSAEALHAETVVTRVRFRALDDDEIASYAATGEGLDKAGAYAIQGIGAFAVARIDGSYSNVVGLPACEVVAALRAAGLLARFPLSPARSS</sequence>
<comment type="similarity">
    <text evidence="4">Belongs to the Maf family. YhdE subfamily.</text>
</comment>
<gene>
    <name evidence="5" type="ORF">BE08_30455</name>
</gene>
<evidence type="ECO:0000256" key="2">
    <source>
        <dbReference type="ARBA" id="ARBA00022801"/>
    </source>
</evidence>
<proteinExistence type="inferred from homology"/>
<evidence type="ECO:0000256" key="3">
    <source>
        <dbReference type="ARBA" id="ARBA00023080"/>
    </source>
</evidence>
<dbReference type="PANTHER" id="PTHR43213">
    <property type="entry name" value="BIFUNCTIONAL DTTP/UTP PYROPHOSPHATASE/METHYLTRANSFERASE PROTEIN-RELATED"/>
    <property type="match status" value="1"/>
</dbReference>
<comment type="catalytic activity">
    <reaction evidence="4">
        <text>UTP + H2O = UMP + diphosphate + H(+)</text>
        <dbReference type="Rhea" id="RHEA:29395"/>
        <dbReference type="ChEBI" id="CHEBI:15377"/>
        <dbReference type="ChEBI" id="CHEBI:15378"/>
        <dbReference type="ChEBI" id="CHEBI:33019"/>
        <dbReference type="ChEBI" id="CHEBI:46398"/>
        <dbReference type="ChEBI" id="CHEBI:57865"/>
        <dbReference type="EC" id="3.6.1.9"/>
    </reaction>
</comment>
<comment type="caution">
    <text evidence="4">Lacks conserved residue(s) required for the propagation of feature annotation.</text>
</comment>
<comment type="caution">
    <text evidence="5">The sequence shown here is derived from an EMBL/GenBank/DDBJ whole genome shotgun (WGS) entry which is preliminary data.</text>
</comment>
<evidence type="ECO:0000256" key="1">
    <source>
        <dbReference type="ARBA" id="ARBA00001968"/>
    </source>
</evidence>
<dbReference type="InterPro" id="IPR029001">
    <property type="entry name" value="ITPase-like_fam"/>
</dbReference>
<dbReference type="CDD" id="cd00555">
    <property type="entry name" value="Maf"/>
    <property type="match status" value="1"/>
</dbReference>
<dbReference type="PIRSF" id="PIRSF006305">
    <property type="entry name" value="Maf"/>
    <property type="match status" value="1"/>
</dbReference>
<dbReference type="GO" id="GO:0005737">
    <property type="term" value="C:cytoplasm"/>
    <property type="evidence" value="ECO:0007669"/>
    <property type="project" value="UniProtKB-SubCell"/>
</dbReference>
<accession>A0A150P9D6</accession>
<comment type="cofactor">
    <cofactor evidence="1 4">
        <name>a divalent metal cation</name>
        <dbReference type="ChEBI" id="CHEBI:60240"/>
    </cofactor>
</comment>
<comment type="subcellular location">
    <subcellularLocation>
        <location evidence="4">Cytoplasm</location>
    </subcellularLocation>
</comment>
<comment type="function">
    <text evidence="4">Nucleoside triphosphate pyrophosphatase that hydrolyzes dTTP and UTP. May have a dual role in cell division arrest and in preventing the incorporation of modified nucleotides into cellular nucleic acids.</text>
</comment>
<dbReference type="Pfam" id="PF02545">
    <property type="entry name" value="Maf"/>
    <property type="match status" value="1"/>
</dbReference>
<dbReference type="EMBL" id="JELY01002515">
    <property type="protein sequence ID" value="KYF52312.1"/>
    <property type="molecule type" value="Genomic_DNA"/>
</dbReference>
<evidence type="ECO:0000313" key="5">
    <source>
        <dbReference type="EMBL" id="KYF52312.1"/>
    </source>
</evidence>
<feature type="site" description="Important for substrate specificity" evidence="4">
    <location>
        <position position="173"/>
    </location>
</feature>
<name>A0A150P9D6_SORCE</name>
<keyword evidence="2 4" id="KW-0378">Hydrolase</keyword>
<feature type="site" description="Important for substrate specificity" evidence="4">
    <location>
        <position position="16"/>
    </location>
</feature>
<dbReference type="PANTHER" id="PTHR43213:SF5">
    <property type="entry name" value="BIFUNCTIONAL DTTP_UTP PYROPHOSPHATASE_METHYLTRANSFERASE PROTEIN-RELATED"/>
    <property type="match status" value="1"/>
</dbReference>
<protein>
    <recommendedName>
        <fullName evidence="4">dTTP/UTP pyrophosphatase</fullName>
        <shortName evidence="4">dTTPase/UTPase</shortName>
        <ecNumber evidence="4">3.6.1.9</ecNumber>
    </recommendedName>
    <alternativeName>
        <fullName evidence="4">Nucleoside triphosphate pyrophosphatase</fullName>
    </alternativeName>
    <alternativeName>
        <fullName evidence="4">Nucleotide pyrophosphatase</fullName>
        <shortName evidence="4">Nucleotide PPase</shortName>
    </alternativeName>
</protein>
<feature type="site" description="Important for substrate specificity" evidence="4">
    <location>
        <position position="77"/>
    </location>
</feature>
<feature type="active site" description="Proton acceptor" evidence="4">
    <location>
        <position position="76"/>
    </location>
</feature>
<dbReference type="Proteomes" id="UP000075420">
    <property type="component" value="Unassembled WGS sequence"/>
</dbReference>
<dbReference type="HAMAP" id="MF_00528">
    <property type="entry name" value="Maf"/>
    <property type="match status" value="1"/>
</dbReference>
<evidence type="ECO:0000256" key="4">
    <source>
        <dbReference type="HAMAP-Rule" id="MF_00528"/>
    </source>
</evidence>
<evidence type="ECO:0000313" key="6">
    <source>
        <dbReference type="Proteomes" id="UP000075420"/>
    </source>
</evidence>
<dbReference type="EC" id="3.6.1.9" evidence="4"/>